<name>A0AAV0AY91_PHAPC</name>
<keyword evidence="3" id="KW-1185">Reference proteome</keyword>
<comment type="caution">
    <text evidence="2">The sequence shown here is derived from an EMBL/GenBank/DDBJ whole genome shotgun (WGS) entry which is preliminary data.</text>
</comment>
<feature type="non-terminal residue" evidence="2">
    <location>
        <position position="1"/>
    </location>
</feature>
<evidence type="ECO:0000313" key="3">
    <source>
        <dbReference type="Proteomes" id="UP001153365"/>
    </source>
</evidence>
<evidence type="ECO:0000313" key="2">
    <source>
        <dbReference type="EMBL" id="CAH7674429.1"/>
    </source>
</evidence>
<dbReference type="AlphaFoldDB" id="A0AAV0AY91"/>
<organism evidence="2 3">
    <name type="scientific">Phakopsora pachyrhizi</name>
    <name type="common">Asian soybean rust disease fungus</name>
    <dbReference type="NCBI Taxonomy" id="170000"/>
    <lineage>
        <taxon>Eukaryota</taxon>
        <taxon>Fungi</taxon>
        <taxon>Dikarya</taxon>
        <taxon>Basidiomycota</taxon>
        <taxon>Pucciniomycotina</taxon>
        <taxon>Pucciniomycetes</taxon>
        <taxon>Pucciniales</taxon>
        <taxon>Phakopsoraceae</taxon>
        <taxon>Phakopsora</taxon>
    </lineage>
</organism>
<gene>
    <name evidence="2" type="ORF">PPACK8108_LOCUS9336</name>
</gene>
<proteinExistence type="predicted"/>
<dbReference type="Proteomes" id="UP001153365">
    <property type="component" value="Unassembled WGS sequence"/>
</dbReference>
<reference evidence="2" key="1">
    <citation type="submission" date="2022-06" db="EMBL/GenBank/DDBJ databases">
        <authorList>
            <consortium name="SYNGENTA / RWTH Aachen University"/>
        </authorList>
    </citation>
    <scope>NUCLEOTIDE SEQUENCE</scope>
</reference>
<feature type="region of interest" description="Disordered" evidence="1">
    <location>
        <begin position="1"/>
        <end position="24"/>
    </location>
</feature>
<accession>A0AAV0AY91</accession>
<dbReference type="EMBL" id="CALTRL010002003">
    <property type="protein sequence ID" value="CAH7674429.1"/>
    <property type="molecule type" value="Genomic_DNA"/>
</dbReference>
<evidence type="ECO:0000256" key="1">
    <source>
        <dbReference type="SAM" id="MobiDB-lite"/>
    </source>
</evidence>
<protein>
    <submittedName>
        <fullName evidence="2">Uncharacterized protein</fullName>
    </submittedName>
</protein>
<sequence length="62" mass="6416">AEAGLRQGQAGDSRDRLAGAKAGQALPASWLRQGRSTWAGWLAKEGLRQGPSARAFAVTGVP</sequence>